<dbReference type="Proteomes" id="UP000653730">
    <property type="component" value="Unassembled WGS sequence"/>
</dbReference>
<gene>
    <name evidence="3" type="ORF">IBL28_15965</name>
</gene>
<dbReference type="AlphaFoldDB" id="A0A926JUH7"/>
<evidence type="ECO:0000313" key="4">
    <source>
        <dbReference type="Proteomes" id="UP000653730"/>
    </source>
</evidence>
<dbReference type="EMBL" id="JACVDC010000060">
    <property type="protein sequence ID" value="MBC9797472.1"/>
    <property type="molecule type" value="Genomic_DNA"/>
</dbReference>
<protein>
    <recommendedName>
        <fullName evidence="5">Energy transducer TonB</fullName>
    </recommendedName>
</protein>
<accession>A0A926JUH7</accession>
<evidence type="ECO:0000256" key="2">
    <source>
        <dbReference type="SAM" id="Phobius"/>
    </source>
</evidence>
<feature type="region of interest" description="Disordered" evidence="1">
    <location>
        <begin position="46"/>
        <end position="152"/>
    </location>
</feature>
<keyword evidence="2" id="KW-0812">Transmembrane</keyword>
<sequence>MSRKQLSLLISFLIMMLVVFILFNIHLAEQHEKEILFEMHFEELPDEEEERAAPEENKLQTHMAYNETVTSRFDKETREFKTLEEIEEGRDTKEDAPENPDEETSAEADQNTDDRYLTSETGTSALPSSGKKKQKAKRSDGDNSSDAIVKNNRANTNSSISYSLAGRTHRILPNPVYTCTSRGKIVINIKVNALGHVTEATFNKRSSTTSNGCLVDHAIAYALRATFNRKDNKSEQTGTITYLFQG</sequence>
<feature type="compositionally biased region" description="Acidic residues" evidence="1">
    <location>
        <begin position="97"/>
        <end position="106"/>
    </location>
</feature>
<comment type="caution">
    <text evidence="3">The sequence shown here is derived from an EMBL/GenBank/DDBJ whole genome shotgun (WGS) entry which is preliminary data.</text>
</comment>
<name>A0A926JUH7_9FLAO</name>
<feature type="compositionally biased region" description="Basic and acidic residues" evidence="1">
    <location>
        <begin position="72"/>
        <end position="96"/>
    </location>
</feature>
<keyword evidence="2" id="KW-0472">Membrane</keyword>
<reference evidence="3 4" key="1">
    <citation type="submission" date="2020-09" db="EMBL/GenBank/DDBJ databases">
        <title>Sinomicrobium weinanense sp. nov., a halophilic bacteria isolated from saline-alkali soil.</title>
        <authorList>
            <person name="Wu P."/>
            <person name="Ren H."/>
            <person name="Mei Y."/>
            <person name="Liang Y."/>
            <person name="Chen Z."/>
        </authorList>
    </citation>
    <scope>NUCLEOTIDE SEQUENCE [LARGE SCALE GENOMIC DNA]</scope>
    <source>
        <strain evidence="3 4">FJxs</strain>
    </source>
</reference>
<keyword evidence="4" id="KW-1185">Reference proteome</keyword>
<feature type="compositionally biased region" description="Polar residues" evidence="1">
    <location>
        <begin position="142"/>
        <end position="152"/>
    </location>
</feature>
<keyword evidence="2" id="KW-1133">Transmembrane helix</keyword>
<proteinExistence type="predicted"/>
<feature type="compositionally biased region" description="Polar residues" evidence="1">
    <location>
        <begin position="118"/>
        <end position="127"/>
    </location>
</feature>
<evidence type="ECO:0000313" key="3">
    <source>
        <dbReference type="EMBL" id="MBC9797472.1"/>
    </source>
</evidence>
<dbReference type="RefSeq" id="WP_187966606.1">
    <property type="nucleotide sequence ID" value="NZ_JACVDC010000060.1"/>
</dbReference>
<evidence type="ECO:0008006" key="5">
    <source>
        <dbReference type="Google" id="ProtNLM"/>
    </source>
</evidence>
<evidence type="ECO:0000256" key="1">
    <source>
        <dbReference type="SAM" id="MobiDB-lite"/>
    </source>
</evidence>
<feature type="transmembrane region" description="Helical" evidence="2">
    <location>
        <begin position="6"/>
        <end position="27"/>
    </location>
</feature>
<organism evidence="3 4">
    <name type="scientific">Sinomicrobium weinanense</name>
    <dbReference type="NCBI Taxonomy" id="2842200"/>
    <lineage>
        <taxon>Bacteria</taxon>
        <taxon>Pseudomonadati</taxon>
        <taxon>Bacteroidota</taxon>
        <taxon>Flavobacteriia</taxon>
        <taxon>Flavobacteriales</taxon>
        <taxon>Flavobacteriaceae</taxon>
        <taxon>Sinomicrobium</taxon>
    </lineage>
</organism>